<dbReference type="AlphaFoldDB" id="A0A1M5S8J1"/>
<dbReference type="Proteomes" id="UP000237771">
    <property type="component" value="Unassembled WGS sequence"/>
</dbReference>
<dbReference type="EMBL" id="PVUB01000009">
    <property type="protein sequence ID" value="PRZ21247.1"/>
    <property type="molecule type" value="Genomic_DNA"/>
</dbReference>
<reference evidence="7" key="2">
    <citation type="submission" date="2016-11" db="EMBL/GenBank/DDBJ databases">
        <authorList>
            <person name="Jaros S."/>
            <person name="Januszkiewicz K."/>
            <person name="Wedrychowicz H."/>
        </authorList>
    </citation>
    <scope>NUCLEOTIDE SEQUENCE [LARGE SCALE GENOMIC DNA]</scope>
    <source>
        <strain evidence="7">DSM 19729</strain>
    </source>
</reference>
<reference evidence="8" key="1">
    <citation type="submission" date="2016-11" db="EMBL/GenBank/DDBJ databases">
        <authorList>
            <person name="Varghese N."/>
            <person name="Submissions S."/>
        </authorList>
    </citation>
    <scope>NUCLEOTIDE SEQUENCE [LARGE SCALE GENOMIC DNA]</scope>
    <source>
        <strain evidence="8">DSM 19729</strain>
    </source>
</reference>
<dbReference type="Gene3D" id="3.40.30.10">
    <property type="entry name" value="Glutaredoxin"/>
    <property type="match status" value="1"/>
</dbReference>
<proteinExistence type="predicted"/>
<dbReference type="InterPro" id="IPR013766">
    <property type="entry name" value="Thioredoxin_domain"/>
</dbReference>
<evidence type="ECO:0000256" key="3">
    <source>
        <dbReference type="ARBA" id="ARBA00023157"/>
    </source>
</evidence>
<evidence type="ECO:0000313" key="8">
    <source>
        <dbReference type="Proteomes" id="UP000184384"/>
    </source>
</evidence>
<keyword evidence="3" id="KW-1015">Disulfide bond</keyword>
<evidence type="ECO:0000256" key="1">
    <source>
        <dbReference type="ARBA" id="ARBA00004196"/>
    </source>
</evidence>
<sequence length="482" mass="55615">MNMKKYILFAVAITSQLITSQNVDPVKKNKITLTIKTDSEKENSASIRYYDNLWGVQETFPKNNQNIIDITKEISHTELLTTTIQSIGYSFNFYLEKGDNLSISIKNQKATIEGDSREAKQNRFLQSQTPIRTELLRYYNELSLYEKKVKKGESAKKPAPIDVNVLYQKLDNMVNEFKSSNKNISQSFVQFIEMDTKYFRIKNELQMPNYAVKTYHSFNPQDIVKLEECLKDSNTENAILSMYYRQVLSAYIDYLRINDPKKLLGDGKDWMVNEVKIANYIPNSTTRQFIVADNLYALRYENGKNPQYIETVSKYAGQWAPFIIKEAQEIKGKSGRKQYDNAAEYPLLTGIDTKGNKVSLEDFKGQWVYIDLWATWCGPCKFEVPYLEELKHRLKDYNIVFIGISIDKNEDRGKLLDMIKKENLGGIQLQNSNVDEVYSQLAVMGIPHFAIIDPNGKLYLNKAPKPSTGIPDRLLKSLVNKK</sequence>
<dbReference type="InterPro" id="IPR050553">
    <property type="entry name" value="Thioredoxin_ResA/DsbE_sf"/>
</dbReference>
<protein>
    <submittedName>
        <fullName evidence="7">Thiol-disulfide isomerase or thioredoxin</fullName>
    </submittedName>
    <submittedName>
        <fullName evidence="6">Thiol-disulfide isomerase/thioredoxin</fullName>
    </submittedName>
</protein>
<evidence type="ECO:0000313" key="7">
    <source>
        <dbReference type="EMBL" id="SHH34816.1"/>
    </source>
</evidence>
<dbReference type="PROSITE" id="PS51352">
    <property type="entry name" value="THIOREDOXIN_2"/>
    <property type="match status" value="1"/>
</dbReference>
<evidence type="ECO:0000256" key="2">
    <source>
        <dbReference type="ARBA" id="ARBA00022748"/>
    </source>
</evidence>
<evidence type="ECO:0000313" key="6">
    <source>
        <dbReference type="EMBL" id="PRZ21247.1"/>
    </source>
</evidence>
<keyword evidence="7" id="KW-0413">Isomerase</keyword>
<keyword evidence="4" id="KW-0676">Redox-active center</keyword>
<dbReference type="PANTHER" id="PTHR42852:SF6">
    <property type="entry name" value="THIOL:DISULFIDE INTERCHANGE PROTEIN DSBE"/>
    <property type="match status" value="1"/>
</dbReference>
<dbReference type="STRING" id="280093.SAMN05443373_111100"/>
<dbReference type="CDD" id="cd02966">
    <property type="entry name" value="TlpA_like_family"/>
    <property type="match status" value="1"/>
</dbReference>
<dbReference type="SUPFAM" id="SSF52833">
    <property type="entry name" value="Thioredoxin-like"/>
    <property type="match status" value="1"/>
</dbReference>
<organism evidence="7 8">
    <name type="scientific">Flavobacterium granuli</name>
    <dbReference type="NCBI Taxonomy" id="280093"/>
    <lineage>
        <taxon>Bacteria</taxon>
        <taxon>Pseudomonadati</taxon>
        <taxon>Bacteroidota</taxon>
        <taxon>Flavobacteriia</taxon>
        <taxon>Flavobacteriales</taxon>
        <taxon>Flavobacteriaceae</taxon>
        <taxon>Flavobacterium</taxon>
    </lineage>
</organism>
<keyword evidence="9" id="KW-1185">Reference proteome</keyword>
<dbReference type="InterPro" id="IPR036249">
    <property type="entry name" value="Thioredoxin-like_sf"/>
</dbReference>
<evidence type="ECO:0000259" key="5">
    <source>
        <dbReference type="PROSITE" id="PS51352"/>
    </source>
</evidence>
<name>A0A1M5S8J1_9FLAO</name>
<dbReference type="GO" id="GO:0030313">
    <property type="term" value="C:cell envelope"/>
    <property type="evidence" value="ECO:0007669"/>
    <property type="project" value="UniProtKB-SubCell"/>
</dbReference>
<dbReference type="GO" id="GO:0016209">
    <property type="term" value="F:antioxidant activity"/>
    <property type="evidence" value="ECO:0007669"/>
    <property type="project" value="InterPro"/>
</dbReference>
<gene>
    <name evidence="6" type="ORF">BC624_109100</name>
    <name evidence="7" type="ORF">SAMN05443373_111100</name>
</gene>
<dbReference type="Proteomes" id="UP000184384">
    <property type="component" value="Unassembled WGS sequence"/>
</dbReference>
<dbReference type="Pfam" id="PF00578">
    <property type="entry name" value="AhpC-TSA"/>
    <property type="match status" value="1"/>
</dbReference>
<comment type="subcellular location">
    <subcellularLocation>
        <location evidence="1">Cell envelope</location>
    </subcellularLocation>
</comment>
<evidence type="ECO:0000256" key="4">
    <source>
        <dbReference type="ARBA" id="ARBA00023284"/>
    </source>
</evidence>
<keyword evidence="2" id="KW-0201">Cytochrome c-type biogenesis</keyword>
<dbReference type="EMBL" id="FQWO01000011">
    <property type="protein sequence ID" value="SHH34816.1"/>
    <property type="molecule type" value="Genomic_DNA"/>
</dbReference>
<dbReference type="GO" id="GO:0017004">
    <property type="term" value="P:cytochrome complex assembly"/>
    <property type="evidence" value="ECO:0007669"/>
    <property type="project" value="UniProtKB-KW"/>
</dbReference>
<dbReference type="InterPro" id="IPR000866">
    <property type="entry name" value="AhpC/TSA"/>
</dbReference>
<evidence type="ECO:0000313" key="9">
    <source>
        <dbReference type="Proteomes" id="UP000237771"/>
    </source>
</evidence>
<dbReference type="OrthoDB" id="743079at2"/>
<reference evidence="6 9" key="3">
    <citation type="submission" date="2018-03" db="EMBL/GenBank/DDBJ databases">
        <title>Genomic Encyclopedia of Archaeal and Bacterial Type Strains, Phase II (KMG-II): from individual species to whole genera.</title>
        <authorList>
            <person name="Goeker M."/>
        </authorList>
    </citation>
    <scope>NUCLEOTIDE SEQUENCE [LARGE SCALE GENOMIC DNA]</scope>
    <source>
        <strain evidence="6 9">DSM 17797</strain>
    </source>
</reference>
<accession>A0A1M5S8J1</accession>
<feature type="domain" description="Thioredoxin" evidence="5">
    <location>
        <begin position="339"/>
        <end position="482"/>
    </location>
</feature>
<dbReference type="GO" id="GO:0016853">
    <property type="term" value="F:isomerase activity"/>
    <property type="evidence" value="ECO:0007669"/>
    <property type="project" value="UniProtKB-KW"/>
</dbReference>
<dbReference type="GO" id="GO:0016491">
    <property type="term" value="F:oxidoreductase activity"/>
    <property type="evidence" value="ECO:0007669"/>
    <property type="project" value="InterPro"/>
</dbReference>
<dbReference type="PANTHER" id="PTHR42852">
    <property type="entry name" value="THIOL:DISULFIDE INTERCHANGE PROTEIN DSBE"/>
    <property type="match status" value="1"/>
</dbReference>